<dbReference type="PROSITE" id="PS51471">
    <property type="entry name" value="FE2OG_OXY"/>
    <property type="match status" value="1"/>
</dbReference>
<comment type="cofactor">
    <cofactor evidence="1 7">
        <name>L-ascorbate</name>
        <dbReference type="ChEBI" id="CHEBI:38290"/>
    </cofactor>
</comment>
<dbReference type="InterPro" id="IPR044862">
    <property type="entry name" value="Pro_4_hyd_alph_FE2OG_OXY"/>
</dbReference>
<evidence type="ECO:0000256" key="6">
    <source>
        <dbReference type="ARBA" id="ARBA00023004"/>
    </source>
</evidence>
<dbReference type="InterPro" id="IPR006620">
    <property type="entry name" value="Pro_4_hyd_alph"/>
</dbReference>
<sequence>MFHIIDPLLLPEEVARLRELAQTIKFEDGRQSNPGFSKKNNLQPNHGDEGYKEAASIVQAGLSRNEYFRDYCIPKSMAIPMLTKYQPGMNYGEHIDNAMLPYRPAIRSDISCTVFVSDPESYEGGELNVRMGDKNLQIKGKAGTAVVYPSTTYHQVLPVTKGERIVSITFIESMVRDLQQREILVELTEFLHANAAKVGADEQMRLEYVRQNLTRMWSGT</sequence>
<feature type="domain" description="Fe2OG dioxygenase" evidence="9">
    <location>
        <begin position="74"/>
        <end position="173"/>
    </location>
</feature>
<dbReference type="Proteomes" id="UP001595776">
    <property type="component" value="Unassembled WGS sequence"/>
</dbReference>
<keyword evidence="5 7" id="KW-0560">Oxidoreductase</keyword>
<gene>
    <name evidence="10" type="ORF">ACFO5Q_14135</name>
</gene>
<proteinExistence type="inferred from homology"/>
<accession>A0ABV8UDL5</accession>
<evidence type="ECO:0000313" key="10">
    <source>
        <dbReference type="EMBL" id="MFC4348989.1"/>
    </source>
</evidence>
<feature type="binding site" evidence="7">
    <location>
        <position position="154"/>
    </location>
    <ligand>
        <name>Fe cation</name>
        <dbReference type="ChEBI" id="CHEBI:24875"/>
    </ligand>
</feature>
<keyword evidence="6 7" id="KW-0408">Iron</keyword>
<name>A0ABV8UDL5_9PROT</name>
<evidence type="ECO:0000256" key="1">
    <source>
        <dbReference type="ARBA" id="ARBA00001961"/>
    </source>
</evidence>
<keyword evidence="3 7" id="KW-0847">Vitamin C</keyword>
<evidence type="ECO:0000256" key="7">
    <source>
        <dbReference type="HAMAP-Rule" id="MF_00657"/>
    </source>
</evidence>
<dbReference type="PANTHER" id="PTHR41536">
    <property type="entry name" value="PKHD-TYPE HYDROXYLASE YBIX"/>
    <property type="match status" value="1"/>
</dbReference>
<dbReference type="InterPro" id="IPR023550">
    <property type="entry name" value="PKHD_hydroxylase"/>
</dbReference>
<dbReference type="Pfam" id="PF13640">
    <property type="entry name" value="2OG-FeII_Oxy_3"/>
    <property type="match status" value="1"/>
</dbReference>
<dbReference type="NCBIfam" id="NF003974">
    <property type="entry name" value="PRK05467.1-3"/>
    <property type="match status" value="1"/>
</dbReference>
<evidence type="ECO:0000256" key="3">
    <source>
        <dbReference type="ARBA" id="ARBA00022896"/>
    </source>
</evidence>
<protein>
    <submittedName>
        <fullName evidence="10">Fe2+-dependent dioxygenase</fullName>
    </submittedName>
</protein>
<reference evidence="11" key="1">
    <citation type="journal article" date="2019" name="Int. J. Syst. Evol. Microbiol.">
        <title>The Global Catalogue of Microorganisms (GCM) 10K type strain sequencing project: providing services to taxonomists for standard genome sequencing and annotation.</title>
        <authorList>
            <consortium name="The Broad Institute Genomics Platform"/>
            <consortium name="The Broad Institute Genome Sequencing Center for Infectious Disease"/>
            <person name="Wu L."/>
            <person name="Ma J."/>
        </authorList>
    </citation>
    <scope>NUCLEOTIDE SEQUENCE [LARGE SCALE GENOMIC DNA]</scope>
    <source>
        <strain evidence="11">CGMCC 1.15304</strain>
    </source>
</reference>
<evidence type="ECO:0000256" key="4">
    <source>
        <dbReference type="ARBA" id="ARBA00022964"/>
    </source>
</evidence>
<feature type="binding site" evidence="7">
    <location>
        <position position="164"/>
    </location>
    <ligand>
        <name>2-oxoglutarate</name>
        <dbReference type="ChEBI" id="CHEBI:16810"/>
    </ligand>
</feature>
<keyword evidence="2 7" id="KW-0479">Metal-binding</keyword>
<feature type="compositionally biased region" description="Polar residues" evidence="8">
    <location>
        <begin position="31"/>
        <end position="44"/>
    </location>
</feature>
<feature type="binding site" evidence="7">
    <location>
        <position position="96"/>
    </location>
    <ligand>
        <name>Fe cation</name>
        <dbReference type="ChEBI" id="CHEBI:24875"/>
    </ligand>
</feature>
<evidence type="ECO:0000259" key="9">
    <source>
        <dbReference type="PROSITE" id="PS51471"/>
    </source>
</evidence>
<dbReference type="GO" id="GO:0051213">
    <property type="term" value="F:dioxygenase activity"/>
    <property type="evidence" value="ECO:0007669"/>
    <property type="project" value="UniProtKB-KW"/>
</dbReference>
<dbReference type="EMBL" id="JBHSCR010000014">
    <property type="protein sequence ID" value="MFC4348989.1"/>
    <property type="molecule type" value="Genomic_DNA"/>
</dbReference>
<dbReference type="SMART" id="SM00702">
    <property type="entry name" value="P4Hc"/>
    <property type="match status" value="1"/>
</dbReference>
<feature type="binding site" evidence="7">
    <location>
        <position position="94"/>
    </location>
    <ligand>
        <name>Fe cation</name>
        <dbReference type="ChEBI" id="CHEBI:24875"/>
    </ligand>
</feature>
<feature type="region of interest" description="Disordered" evidence="8">
    <location>
        <begin position="28"/>
        <end position="49"/>
    </location>
</feature>
<dbReference type="InterPro" id="IPR005123">
    <property type="entry name" value="Oxoglu/Fe-dep_dioxygenase_dom"/>
</dbReference>
<dbReference type="HAMAP" id="MF_00657">
    <property type="entry name" value="Hydroxyl_YbiX"/>
    <property type="match status" value="1"/>
</dbReference>
<dbReference type="Gene3D" id="2.60.120.620">
    <property type="entry name" value="q2cbj1_9rhob like domain"/>
    <property type="match status" value="1"/>
</dbReference>
<comment type="caution">
    <text evidence="10">The sequence shown here is derived from an EMBL/GenBank/DDBJ whole genome shotgun (WGS) entry which is preliminary data.</text>
</comment>
<evidence type="ECO:0000256" key="8">
    <source>
        <dbReference type="SAM" id="MobiDB-lite"/>
    </source>
</evidence>
<organism evidence="10 11">
    <name type="scientific">Kordiimonas lipolytica</name>
    <dbReference type="NCBI Taxonomy" id="1662421"/>
    <lineage>
        <taxon>Bacteria</taxon>
        <taxon>Pseudomonadati</taxon>
        <taxon>Pseudomonadota</taxon>
        <taxon>Alphaproteobacteria</taxon>
        <taxon>Kordiimonadales</taxon>
        <taxon>Kordiimonadaceae</taxon>
        <taxon>Kordiimonas</taxon>
    </lineage>
</organism>
<dbReference type="PANTHER" id="PTHR41536:SF1">
    <property type="entry name" value="PKHD-TYPE HYDROXYLASE YBIX"/>
    <property type="match status" value="1"/>
</dbReference>
<evidence type="ECO:0000313" key="11">
    <source>
        <dbReference type="Proteomes" id="UP001595776"/>
    </source>
</evidence>
<keyword evidence="4 7" id="KW-0223">Dioxygenase</keyword>
<evidence type="ECO:0000256" key="2">
    <source>
        <dbReference type="ARBA" id="ARBA00022723"/>
    </source>
</evidence>
<evidence type="ECO:0000256" key="5">
    <source>
        <dbReference type="ARBA" id="ARBA00023002"/>
    </source>
</evidence>
<dbReference type="RefSeq" id="WP_068143716.1">
    <property type="nucleotide sequence ID" value="NZ_JBHSCR010000014.1"/>
</dbReference>
<comment type="cofactor">
    <cofactor evidence="7">
        <name>Fe(2+)</name>
        <dbReference type="ChEBI" id="CHEBI:29033"/>
    </cofactor>
    <text evidence="7">Binds 1 Fe(2+) ion per subunit.</text>
</comment>
<keyword evidence="11" id="KW-1185">Reference proteome</keyword>